<dbReference type="Gene3D" id="1.10.287.470">
    <property type="entry name" value="Helix hairpin bin"/>
    <property type="match status" value="1"/>
</dbReference>
<feature type="chain" id="PRO_5030887192" evidence="3">
    <location>
        <begin position="28"/>
        <end position="332"/>
    </location>
</feature>
<dbReference type="EMBL" id="JACIDZ010000002">
    <property type="protein sequence ID" value="MBB4121233.1"/>
    <property type="molecule type" value="Genomic_DNA"/>
</dbReference>
<comment type="caution">
    <text evidence="6">The sequence shown here is derived from an EMBL/GenBank/DDBJ whole genome shotgun (WGS) entry which is preliminary data.</text>
</comment>
<accession>A0A7W6KH75</accession>
<dbReference type="InterPro" id="IPR058625">
    <property type="entry name" value="MdtA-like_BSH"/>
</dbReference>
<dbReference type="GO" id="GO:1990281">
    <property type="term" value="C:efflux pump complex"/>
    <property type="evidence" value="ECO:0007669"/>
    <property type="project" value="TreeGrafter"/>
</dbReference>
<dbReference type="InterPro" id="IPR006143">
    <property type="entry name" value="RND_pump_MFP"/>
</dbReference>
<dbReference type="SUPFAM" id="SSF111369">
    <property type="entry name" value="HlyD-like secretion proteins"/>
    <property type="match status" value="1"/>
</dbReference>
<evidence type="ECO:0000256" key="1">
    <source>
        <dbReference type="ARBA" id="ARBA00009477"/>
    </source>
</evidence>
<protein>
    <submittedName>
        <fullName evidence="6">RND family efflux transporter MFP subunit</fullName>
    </submittedName>
</protein>
<sequence length="332" mass="35413">MMMPRALAWRGTAALLAAFLTAVSASAATLKVEPITVPEWKAVYGEVKARDTVPARARIGGTLESLTLTEGDTVSEGDVIGTVRDDKLDYQIAAYEAQLKGLNASLENARSELERGENLNQRGVMSNQQLDTLRTQVDVVVNNIASVNANMEVVRQQLREGDILAPASGRVLQVPVVEGSVILPGETVATIGSGGFFLRLAIPARHANLLEEGASIEISRPGAEGEATGKLVKLYPELENNRVIADVEVDGLKTGYVNQRFLVRVPIGEREAFFVPENAVTTRHGLDFVTVALGGGETREKTVMTGGNANVNGQTMTEILTGLSPGDEVIVP</sequence>
<dbReference type="Gene3D" id="2.40.50.100">
    <property type="match status" value="1"/>
</dbReference>
<dbReference type="AlphaFoldDB" id="A0A7W6KH75"/>
<name>A0A7W6KH75_9HYPH</name>
<organism evidence="6 7">
    <name type="scientific">Martelella radicis</name>
    <dbReference type="NCBI Taxonomy" id="1397476"/>
    <lineage>
        <taxon>Bacteria</taxon>
        <taxon>Pseudomonadati</taxon>
        <taxon>Pseudomonadota</taxon>
        <taxon>Alphaproteobacteria</taxon>
        <taxon>Hyphomicrobiales</taxon>
        <taxon>Aurantimonadaceae</taxon>
        <taxon>Martelella</taxon>
    </lineage>
</organism>
<dbReference type="NCBIfam" id="TIGR01730">
    <property type="entry name" value="RND_mfp"/>
    <property type="match status" value="1"/>
</dbReference>
<dbReference type="PANTHER" id="PTHR30469:SF15">
    <property type="entry name" value="HLYD FAMILY OF SECRETION PROTEINS"/>
    <property type="match status" value="1"/>
</dbReference>
<feature type="domain" description="Multidrug resistance protein MdtA-like barrel-sandwich hybrid" evidence="5">
    <location>
        <begin position="52"/>
        <end position="189"/>
    </location>
</feature>
<dbReference type="Proteomes" id="UP000530571">
    <property type="component" value="Unassembled WGS sequence"/>
</dbReference>
<keyword evidence="3" id="KW-0732">Signal</keyword>
<dbReference type="Gene3D" id="2.40.420.20">
    <property type="match status" value="1"/>
</dbReference>
<evidence type="ECO:0000259" key="4">
    <source>
        <dbReference type="Pfam" id="PF25876"/>
    </source>
</evidence>
<feature type="signal peptide" evidence="3">
    <location>
        <begin position="1"/>
        <end position="27"/>
    </location>
</feature>
<keyword evidence="7" id="KW-1185">Reference proteome</keyword>
<dbReference type="Pfam" id="PF25876">
    <property type="entry name" value="HH_MFP_RND"/>
    <property type="match status" value="1"/>
</dbReference>
<comment type="similarity">
    <text evidence="1">Belongs to the membrane fusion protein (MFP) (TC 8.A.1) family.</text>
</comment>
<feature type="domain" description="Multidrug resistance protein MdtA-like alpha-helical hairpin" evidence="4">
    <location>
        <begin position="93"/>
        <end position="157"/>
    </location>
</feature>
<evidence type="ECO:0000256" key="2">
    <source>
        <dbReference type="SAM" id="Coils"/>
    </source>
</evidence>
<evidence type="ECO:0000313" key="7">
    <source>
        <dbReference type="Proteomes" id="UP000530571"/>
    </source>
</evidence>
<evidence type="ECO:0000256" key="3">
    <source>
        <dbReference type="SAM" id="SignalP"/>
    </source>
</evidence>
<dbReference type="Pfam" id="PF25917">
    <property type="entry name" value="BSH_RND"/>
    <property type="match status" value="1"/>
</dbReference>
<dbReference type="InterPro" id="IPR058624">
    <property type="entry name" value="MdtA-like_HH"/>
</dbReference>
<evidence type="ECO:0000259" key="5">
    <source>
        <dbReference type="Pfam" id="PF25917"/>
    </source>
</evidence>
<proteinExistence type="inferred from homology"/>
<keyword evidence="2" id="KW-0175">Coiled coil</keyword>
<dbReference type="GO" id="GO:0015562">
    <property type="term" value="F:efflux transmembrane transporter activity"/>
    <property type="evidence" value="ECO:0007669"/>
    <property type="project" value="TreeGrafter"/>
</dbReference>
<dbReference type="PANTHER" id="PTHR30469">
    <property type="entry name" value="MULTIDRUG RESISTANCE PROTEIN MDTA"/>
    <property type="match status" value="1"/>
</dbReference>
<feature type="coiled-coil region" evidence="2">
    <location>
        <begin position="92"/>
        <end position="119"/>
    </location>
</feature>
<evidence type="ECO:0000313" key="6">
    <source>
        <dbReference type="EMBL" id="MBB4121233.1"/>
    </source>
</evidence>
<reference evidence="6 7" key="1">
    <citation type="submission" date="2020-08" db="EMBL/GenBank/DDBJ databases">
        <title>Genomic Encyclopedia of Type Strains, Phase IV (KMG-IV): sequencing the most valuable type-strain genomes for metagenomic binning, comparative biology and taxonomic classification.</title>
        <authorList>
            <person name="Goeker M."/>
        </authorList>
    </citation>
    <scope>NUCLEOTIDE SEQUENCE [LARGE SCALE GENOMIC DNA]</scope>
    <source>
        <strain evidence="6 7">DSM 28101</strain>
    </source>
</reference>
<gene>
    <name evidence="6" type="ORF">GGR30_001144</name>
</gene>
<dbReference type="RefSeq" id="WP_246413583.1">
    <property type="nucleotide sequence ID" value="NZ_JACIDZ010000002.1"/>
</dbReference>